<dbReference type="EMBL" id="JAVRHS010000002">
    <property type="protein sequence ID" value="MDT0575498.1"/>
    <property type="molecule type" value="Genomic_DNA"/>
</dbReference>
<organism evidence="6 7">
    <name type="scientific">Croceicoccus esteveae</name>
    <dbReference type="NCBI Taxonomy" id="3075597"/>
    <lineage>
        <taxon>Bacteria</taxon>
        <taxon>Pseudomonadati</taxon>
        <taxon>Pseudomonadota</taxon>
        <taxon>Alphaproteobacteria</taxon>
        <taxon>Sphingomonadales</taxon>
        <taxon>Erythrobacteraceae</taxon>
        <taxon>Croceicoccus</taxon>
    </lineage>
</organism>
<protein>
    <recommendedName>
        <fullName evidence="3">biotin--[biotin carboxyl-carrier protein] ligase</fullName>
        <ecNumber evidence="3">6.3.4.15</ecNumber>
    </recommendedName>
</protein>
<dbReference type="SUPFAM" id="SSF55681">
    <property type="entry name" value="Class II aaRS and biotin synthetases"/>
    <property type="match status" value="1"/>
</dbReference>
<proteinExistence type="predicted"/>
<dbReference type="Gene3D" id="2.30.30.100">
    <property type="match status" value="1"/>
</dbReference>
<dbReference type="CDD" id="cd16442">
    <property type="entry name" value="BPL"/>
    <property type="match status" value="1"/>
</dbReference>
<evidence type="ECO:0000256" key="4">
    <source>
        <dbReference type="ARBA" id="ARBA00047846"/>
    </source>
</evidence>
<keyword evidence="1 6" id="KW-0436">Ligase</keyword>
<evidence type="ECO:0000256" key="3">
    <source>
        <dbReference type="ARBA" id="ARBA00024227"/>
    </source>
</evidence>
<dbReference type="Pfam" id="PF03099">
    <property type="entry name" value="BPL_LplA_LipB"/>
    <property type="match status" value="1"/>
</dbReference>
<dbReference type="NCBIfam" id="TIGR00121">
    <property type="entry name" value="birA_ligase"/>
    <property type="match status" value="1"/>
</dbReference>
<feature type="domain" description="BPL/LPL catalytic" evidence="5">
    <location>
        <begin position="1"/>
        <end position="176"/>
    </location>
</feature>
<evidence type="ECO:0000313" key="7">
    <source>
        <dbReference type="Proteomes" id="UP001259803"/>
    </source>
</evidence>
<comment type="catalytic activity">
    <reaction evidence="4">
        <text>biotin + L-lysyl-[protein] + ATP = N(6)-biotinyl-L-lysyl-[protein] + AMP + diphosphate + H(+)</text>
        <dbReference type="Rhea" id="RHEA:11756"/>
        <dbReference type="Rhea" id="RHEA-COMP:9752"/>
        <dbReference type="Rhea" id="RHEA-COMP:10505"/>
        <dbReference type="ChEBI" id="CHEBI:15378"/>
        <dbReference type="ChEBI" id="CHEBI:29969"/>
        <dbReference type="ChEBI" id="CHEBI:30616"/>
        <dbReference type="ChEBI" id="CHEBI:33019"/>
        <dbReference type="ChEBI" id="CHEBI:57586"/>
        <dbReference type="ChEBI" id="CHEBI:83144"/>
        <dbReference type="ChEBI" id="CHEBI:456215"/>
        <dbReference type="EC" id="6.3.4.15"/>
    </reaction>
</comment>
<evidence type="ECO:0000256" key="2">
    <source>
        <dbReference type="ARBA" id="ARBA00023267"/>
    </source>
</evidence>
<dbReference type="PANTHER" id="PTHR12835">
    <property type="entry name" value="BIOTIN PROTEIN LIGASE"/>
    <property type="match status" value="1"/>
</dbReference>
<accession>A0ABU2ZFX2</accession>
<evidence type="ECO:0000259" key="5">
    <source>
        <dbReference type="PROSITE" id="PS51733"/>
    </source>
</evidence>
<dbReference type="Pfam" id="PF02237">
    <property type="entry name" value="BPL_C"/>
    <property type="match status" value="1"/>
</dbReference>
<reference evidence="6 7" key="1">
    <citation type="submission" date="2023-09" db="EMBL/GenBank/DDBJ databases">
        <authorList>
            <person name="Rey-Velasco X."/>
        </authorList>
    </citation>
    <scope>NUCLEOTIDE SEQUENCE [LARGE SCALE GENOMIC DNA]</scope>
    <source>
        <strain evidence="6 7">F390</strain>
    </source>
</reference>
<dbReference type="PROSITE" id="PS51733">
    <property type="entry name" value="BPL_LPL_CATALYTIC"/>
    <property type="match status" value="1"/>
</dbReference>
<comment type="caution">
    <text evidence="6">The sequence shown here is derived from an EMBL/GenBank/DDBJ whole genome shotgun (WGS) entry which is preliminary data.</text>
</comment>
<evidence type="ECO:0000256" key="1">
    <source>
        <dbReference type="ARBA" id="ARBA00022598"/>
    </source>
</evidence>
<name>A0ABU2ZFX2_9SPHN</name>
<keyword evidence="2" id="KW-0092">Biotin</keyword>
<dbReference type="RefSeq" id="WP_311340055.1">
    <property type="nucleotide sequence ID" value="NZ_JAVRHS010000002.1"/>
</dbReference>
<dbReference type="PANTHER" id="PTHR12835:SF5">
    <property type="entry name" value="BIOTIN--PROTEIN LIGASE"/>
    <property type="match status" value="1"/>
</dbReference>
<dbReference type="InterPro" id="IPR045864">
    <property type="entry name" value="aa-tRNA-synth_II/BPL/LPL"/>
</dbReference>
<evidence type="ECO:0000313" key="6">
    <source>
        <dbReference type="EMBL" id="MDT0575498.1"/>
    </source>
</evidence>
<dbReference type="Proteomes" id="UP001259803">
    <property type="component" value="Unassembled WGS sequence"/>
</dbReference>
<dbReference type="InterPro" id="IPR003142">
    <property type="entry name" value="BPL_C"/>
</dbReference>
<keyword evidence="7" id="KW-1185">Reference proteome</keyword>
<dbReference type="InterPro" id="IPR004143">
    <property type="entry name" value="BPL_LPL_catalytic"/>
</dbReference>
<dbReference type="EC" id="6.3.4.15" evidence="3"/>
<gene>
    <name evidence="6" type="ORF">RM533_04810</name>
</gene>
<dbReference type="Gene3D" id="3.30.930.10">
    <property type="entry name" value="Bira Bifunctional Protein, Domain 2"/>
    <property type="match status" value="1"/>
</dbReference>
<dbReference type="InterPro" id="IPR004408">
    <property type="entry name" value="Biotin_CoA_COase_ligase"/>
</dbReference>
<sequence>MAAAPVLEIVGSIGSTNAEMLDRLRSAEQPVENHWLIADRQTAGRGRLGREWHDGAGNFMGSTAIVREPADPPMQTLALVVGIAVFDAVASLVPCSDGLALKWPNDLHWRGAKLAGILVQASDNVAIVGVGINLRTAPSLPDRRTAALVEIGGTGDRDLVARTVAVQVARQVLVWRRSGFAAMTDAWLERGPAAQTPIIVSEASGNGVVSAGTGTSAGTTGTTGLFHGVAPDGALLLQMPDGTVRAVHSGEIEEGR</sequence>
<dbReference type="GO" id="GO:0004077">
    <property type="term" value="F:biotin--[biotin carboxyl-carrier protein] ligase activity"/>
    <property type="evidence" value="ECO:0007669"/>
    <property type="project" value="UniProtKB-EC"/>
</dbReference>